<evidence type="ECO:0000313" key="2">
    <source>
        <dbReference type="EMBL" id="KIM73056.1"/>
    </source>
</evidence>
<reference evidence="2 3" key="1">
    <citation type="submission" date="2014-04" db="EMBL/GenBank/DDBJ databases">
        <authorList>
            <consortium name="DOE Joint Genome Institute"/>
            <person name="Kuo A."/>
            <person name="Tarkka M."/>
            <person name="Buscot F."/>
            <person name="Kohler A."/>
            <person name="Nagy L.G."/>
            <person name="Floudas D."/>
            <person name="Copeland A."/>
            <person name="Barry K.W."/>
            <person name="Cichocki N."/>
            <person name="Veneault-Fourrey C."/>
            <person name="LaButti K."/>
            <person name="Lindquist E.A."/>
            <person name="Lipzen A."/>
            <person name="Lundell T."/>
            <person name="Morin E."/>
            <person name="Murat C."/>
            <person name="Sun H."/>
            <person name="Tunlid A."/>
            <person name="Henrissat B."/>
            <person name="Grigoriev I.V."/>
            <person name="Hibbett D.S."/>
            <person name="Martin F."/>
            <person name="Nordberg H.P."/>
            <person name="Cantor M.N."/>
            <person name="Hua S.X."/>
        </authorList>
    </citation>
    <scope>NUCLEOTIDE SEQUENCE [LARGE SCALE GENOMIC DNA]</scope>
    <source>
        <strain evidence="2 3">F 1598</strain>
    </source>
</reference>
<feature type="region of interest" description="Disordered" evidence="1">
    <location>
        <begin position="394"/>
        <end position="420"/>
    </location>
</feature>
<protein>
    <submittedName>
        <fullName evidence="2">Uncharacterized protein</fullName>
    </submittedName>
</protein>
<dbReference type="Proteomes" id="UP000054166">
    <property type="component" value="Unassembled WGS sequence"/>
</dbReference>
<keyword evidence="3" id="KW-1185">Reference proteome</keyword>
<dbReference type="EMBL" id="KN833094">
    <property type="protein sequence ID" value="KIM73056.1"/>
    <property type="molecule type" value="Genomic_DNA"/>
</dbReference>
<dbReference type="HOGENOM" id="CLU_559107_0_0_1"/>
<proteinExistence type="predicted"/>
<name>A0A0C3EZB5_PILCF</name>
<reference evidence="3" key="2">
    <citation type="submission" date="2015-01" db="EMBL/GenBank/DDBJ databases">
        <title>Evolutionary Origins and Diversification of the Mycorrhizal Mutualists.</title>
        <authorList>
            <consortium name="DOE Joint Genome Institute"/>
            <consortium name="Mycorrhizal Genomics Consortium"/>
            <person name="Kohler A."/>
            <person name="Kuo A."/>
            <person name="Nagy L.G."/>
            <person name="Floudas D."/>
            <person name="Copeland A."/>
            <person name="Barry K.W."/>
            <person name="Cichocki N."/>
            <person name="Veneault-Fourrey C."/>
            <person name="LaButti K."/>
            <person name="Lindquist E.A."/>
            <person name="Lipzen A."/>
            <person name="Lundell T."/>
            <person name="Morin E."/>
            <person name="Murat C."/>
            <person name="Riley R."/>
            <person name="Ohm R."/>
            <person name="Sun H."/>
            <person name="Tunlid A."/>
            <person name="Henrissat B."/>
            <person name="Grigoriev I.V."/>
            <person name="Hibbett D.S."/>
            <person name="Martin F."/>
        </authorList>
    </citation>
    <scope>NUCLEOTIDE SEQUENCE [LARGE SCALE GENOMIC DNA]</scope>
    <source>
        <strain evidence="3">F 1598</strain>
    </source>
</reference>
<accession>A0A0C3EZB5</accession>
<sequence length="488" mass="55026">MLFSGQYKDILSAATVQWQVAQGAVDKKFVLSTIVQNLRDVEPSEDQTTGSNMKRLPSDDEVVMKSVRTWMSNAHLNSDGAKGTSAKGKWTGTSVYSVLHKAQIDIRFHQLMEADLTPRSGNEKVSRHSETALLEVWKELSEEERGSLRLQALNWNSDGEEAAKYLQNVDHRAKRVEGQVKKFLEKMKQEYGADIFMLLKYDDKNMDRKVHAWQETSSQGFANFHPEWSETLWNKWTTYGGSQTQGGALCRFMHALMKFDDQSESGLDQEQTCAVTSDKKSWAVLKHNSSGYPLLPSRPLRDHLEGSKKLIRDFTNEVWTIDMAGSKTPWRNLSDSAEHEGIVAPNSLPAGVQFMDPSRMKREMVDKIYSHWLQRQNNGEIPLAFHKLGNCSKADAAPTKRHDHYEETDDDDGHPETAGEVPTKVVAKVLPSGSMDVPRELTGRLVKKRKLAEANHEELTVGRGRGLRCVRAKINSDGTVTAPFKVKK</sequence>
<evidence type="ECO:0000313" key="3">
    <source>
        <dbReference type="Proteomes" id="UP000054166"/>
    </source>
</evidence>
<evidence type="ECO:0000256" key="1">
    <source>
        <dbReference type="SAM" id="MobiDB-lite"/>
    </source>
</evidence>
<gene>
    <name evidence="2" type="ORF">PILCRDRAFT_15542</name>
</gene>
<dbReference type="InParanoid" id="A0A0C3EZB5"/>
<dbReference type="AlphaFoldDB" id="A0A0C3EZB5"/>
<organism evidence="2 3">
    <name type="scientific">Piloderma croceum (strain F 1598)</name>
    <dbReference type="NCBI Taxonomy" id="765440"/>
    <lineage>
        <taxon>Eukaryota</taxon>
        <taxon>Fungi</taxon>
        <taxon>Dikarya</taxon>
        <taxon>Basidiomycota</taxon>
        <taxon>Agaricomycotina</taxon>
        <taxon>Agaricomycetes</taxon>
        <taxon>Agaricomycetidae</taxon>
        <taxon>Atheliales</taxon>
        <taxon>Atheliaceae</taxon>
        <taxon>Piloderma</taxon>
    </lineage>
</organism>